<evidence type="ECO:0000313" key="4">
    <source>
        <dbReference type="Proteomes" id="UP001209878"/>
    </source>
</evidence>
<name>A0AAD9UJJ3_RIDPI</name>
<protein>
    <submittedName>
        <fullName evidence="3">Uncharacterized protein</fullName>
    </submittedName>
</protein>
<comment type="caution">
    <text evidence="3">The sequence shown here is derived from an EMBL/GenBank/DDBJ whole genome shotgun (WGS) entry which is preliminary data.</text>
</comment>
<keyword evidence="2" id="KW-0812">Transmembrane</keyword>
<proteinExistence type="predicted"/>
<dbReference type="EMBL" id="JAODUO010000049">
    <property type="protein sequence ID" value="KAK2191592.1"/>
    <property type="molecule type" value="Genomic_DNA"/>
</dbReference>
<feature type="transmembrane region" description="Helical" evidence="2">
    <location>
        <begin position="28"/>
        <end position="52"/>
    </location>
</feature>
<evidence type="ECO:0000256" key="2">
    <source>
        <dbReference type="SAM" id="Phobius"/>
    </source>
</evidence>
<accession>A0AAD9UJJ3</accession>
<keyword evidence="4" id="KW-1185">Reference proteome</keyword>
<dbReference type="AlphaFoldDB" id="A0AAD9UJJ3"/>
<organism evidence="3 4">
    <name type="scientific">Ridgeia piscesae</name>
    <name type="common">Tubeworm</name>
    <dbReference type="NCBI Taxonomy" id="27915"/>
    <lineage>
        <taxon>Eukaryota</taxon>
        <taxon>Metazoa</taxon>
        <taxon>Spiralia</taxon>
        <taxon>Lophotrochozoa</taxon>
        <taxon>Annelida</taxon>
        <taxon>Polychaeta</taxon>
        <taxon>Sedentaria</taxon>
        <taxon>Canalipalpata</taxon>
        <taxon>Sabellida</taxon>
        <taxon>Siboglinidae</taxon>
        <taxon>Ridgeia</taxon>
    </lineage>
</organism>
<sequence>MHPDPNAPPNVDDDSDKGQGDGEARPSVAAAGLGTGAVIGIVIFVFILFLIIVDVSCYFMNSCGVLHTCCVSVCGKGAAGSKEKAMEEGERHSLELTACPTNQPMSLIYEAFDIAVSRNNHNNVRLTSLAPWCQRKSVTCIALATIPSE</sequence>
<reference evidence="3" key="1">
    <citation type="journal article" date="2023" name="Mol. Biol. Evol.">
        <title>Third-Generation Sequencing Reveals the Adaptive Role of the Epigenome in Three Deep-Sea Polychaetes.</title>
        <authorList>
            <person name="Perez M."/>
            <person name="Aroh O."/>
            <person name="Sun Y."/>
            <person name="Lan Y."/>
            <person name="Juniper S.K."/>
            <person name="Young C.R."/>
            <person name="Angers B."/>
            <person name="Qian P.Y."/>
        </authorList>
    </citation>
    <scope>NUCLEOTIDE SEQUENCE</scope>
    <source>
        <strain evidence="3">R07B-5</strain>
    </source>
</reference>
<feature type="region of interest" description="Disordered" evidence="1">
    <location>
        <begin position="1"/>
        <end position="25"/>
    </location>
</feature>
<keyword evidence="2" id="KW-1133">Transmembrane helix</keyword>
<evidence type="ECO:0000313" key="3">
    <source>
        <dbReference type="EMBL" id="KAK2191592.1"/>
    </source>
</evidence>
<gene>
    <name evidence="3" type="ORF">NP493_50g02030</name>
</gene>
<dbReference type="Proteomes" id="UP001209878">
    <property type="component" value="Unassembled WGS sequence"/>
</dbReference>
<keyword evidence="2" id="KW-0472">Membrane</keyword>
<evidence type="ECO:0000256" key="1">
    <source>
        <dbReference type="SAM" id="MobiDB-lite"/>
    </source>
</evidence>